<evidence type="ECO:0000313" key="2">
    <source>
        <dbReference type="Proteomes" id="UP000001319"/>
    </source>
</evidence>
<dbReference type="EMBL" id="AP008971">
    <property type="protein sequence ID" value="BAG07638.1"/>
    <property type="molecule type" value="Genomic_DNA"/>
</dbReference>
<accession>B0S075</accession>
<evidence type="ECO:0000313" key="1">
    <source>
        <dbReference type="EMBL" id="BAG07638.1"/>
    </source>
</evidence>
<dbReference type="KEGG" id="fma:FMG_0220"/>
<protein>
    <recommendedName>
        <fullName evidence="3">YolD-like protein</fullName>
    </recommendedName>
</protein>
<dbReference type="AlphaFoldDB" id="B0S075"/>
<dbReference type="STRING" id="334413.FMG_0220"/>
<proteinExistence type="predicted"/>
<keyword evidence="2" id="KW-1185">Reference proteome</keyword>
<organism evidence="1 2">
    <name type="scientific">Finegoldia magna (strain ATCC 29328 / DSM 20472 / WAL 2508)</name>
    <name type="common">Peptostreptococcus magnus</name>
    <dbReference type="NCBI Taxonomy" id="334413"/>
    <lineage>
        <taxon>Bacteria</taxon>
        <taxon>Bacillati</taxon>
        <taxon>Bacillota</taxon>
        <taxon>Tissierellia</taxon>
        <taxon>Tissierellales</taxon>
        <taxon>Peptoniphilaceae</taxon>
        <taxon>Finegoldia</taxon>
    </lineage>
</organism>
<name>B0S075_FINM2</name>
<gene>
    <name evidence="1" type="ordered locus">FMG_0220</name>
</gene>
<evidence type="ECO:0008006" key="3">
    <source>
        <dbReference type="Google" id="ProtNLM"/>
    </source>
</evidence>
<dbReference type="HOGENOM" id="CLU_132560_2_0_9"/>
<dbReference type="Proteomes" id="UP000001319">
    <property type="component" value="Chromosome"/>
</dbReference>
<reference evidence="1 2" key="1">
    <citation type="journal article" date="2008" name="DNA Res.">
        <title>Complete genome sequence of Finegoldia magna, an anaerobic opportunistic pathogen.</title>
        <authorList>
            <person name="Goto T."/>
            <person name="Yamashita A."/>
            <person name="Hirakawa H."/>
            <person name="Matsutani M."/>
            <person name="Todo K."/>
            <person name="Ohshima K."/>
            <person name="Toh H."/>
            <person name="Miyamoto K."/>
            <person name="Kuhara S."/>
            <person name="Hattori M."/>
            <person name="Shimizu T."/>
            <person name="Akimoto S."/>
        </authorList>
    </citation>
    <scope>NUCLEOTIDE SEQUENCE [LARGE SCALE GENOMIC DNA]</scope>
    <source>
        <strain evidence="2">ATCC 29328 / DSM 20472 / WAL 2508</strain>
    </source>
</reference>
<dbReference type="eggNOG" id="ENOG5033028">
    <property type="taxonomic scope" value="Bacteria"/>
</dbReference>
<sequence>MVVTVAEWTVLMIIRNYLPYKSAREYCDRKMAKWMGFFLSEHTTALHSMTENVSIQSLGSSSLLLLISQAYLNDFTVEIFVHNNKSYVGTIYDFFEDKIYFEIDNQMIEIKFNEILNINLME</sequence>